<feature type="domain" description="Disease resistance protein winged helix" evidence="9">
    <location>
        <begin position="435"/>
        <end position="498"/>
    </location>
</feature>
<comment type="similarity">
    <text evidence="1">Belongs to the disease resistance NB-LRR family.</text>
</comment>
<feature type="domain" description="Disease resistance N-terminal" evidence="8">
    <location>
        <begin position="20"/>
        <end position="94"/>
    </location>
</feature>
<gene>
    <name evidence="11" type="ORF">HU200_034610</name>
</gene>
<dbReference type="Gene3D" id="1.20.5.4130">
    <property type="match status" value="1"/>
</dbReference>
<dbReference type="InterPro" id="IPR058922">
    <property type="entry name" value="WHD_DRP"/>
</dbReference>
<keyword evidence="3" id="KW-0677">Repeat</keyword>
<dbReference type="Gene3D" id="3.80.10.10">
    <property type="entry name" value="Ribonuclease Inhibitor"/>
    <property type="match status" value="1"/>
</dbReference>
<accession>A0A835BGU3</accession>
<dbReference type="InterPro" id="IPR041118">
    <property type="entry name" value="Rx_N"/>
</dbReference>
<proteinExistence type="inferred from homology"/>
<dbReference type="AlphaFoldDB" id="A0A835BGU3"/>
<dbReference type="Pfam" id="PF23559">
    <property type="entry name" value="WHD_DRP"/>
    <property type="match status" value="1"/>
</dbReference>
<keyword evidence="12" id="KW-1185">Reference proteome</keyword>
<dbReference type="InterPro" id="IPR038005">
    <property type="entry name" value="RX-like_CC"/>
</dbReference>
<dbReference type="EMBL" id="JACEFO010001828">
    <property type="protein sequence ID" value="KAF8700230.1"/>
    <property type="molecule type" value="Genomic_DNA"/>
</dbReference>
<feature type="domain" description="Disease resistance R13L4/SHOC-2-like LRR" evidence="10">
    <location>
        <begin position="556"/>
        <end position="644"/>
    </location>
</feature>
<dbReference type="InterPro" id="IPR027417">
    <property type="entry name" value="P-loop_NTPase"/>
</dbReference>
<evidence type="ECO:0000259" key="8">
    <source>
        <dbReference type="Pfam" id="PF18052"/>
    </source>
</evidence>
<keyword evidence="4" id="KW-0547">Nucleotide-binding</keyword>
<organism evidence="11 12">
    <name type="scientific">Digitaria exilis</name>
    <dbReference type="NCBI Taxonomy" id="1010633"/>
    <lineage>
        <taxon>Eukaryota</taxon>
        <taxon>Viridiplantae</taxon>
        <taxon>Streptophyta</taxon>
        <taxon>Embryophyta</taxon>
        <taxon>Tracheophyta</taxon>
        <taxon>Spermatophyta</taxon>
        <taxon>Magnoliopsida</taxon>
        <taxon>Liliopsida</taxon>
        <taxon>Poales</taxon>
        <taxon>Poaceae</taxon>
        <taxon>PACMAD clade</taxon>
        <taxon>Panicoideae</taxon>
        <taxon>Panicodae</taxon>
        <taxon>Paniceae</taxon>
        <taxon>Anthephorinae</taxon>
        <taxon>Digitaria</taxon>
    </lineage>
</organism>
<dbReference type="InterPro" id="IPR032675">
    <property type="entry name" value="LRR_dom_sf"/>
</dbReference>
<evidence type="ECO:0000313" key="12">
    <source>
        <dbReference type="Proteomes" id="UP000636709"/>
    </source>
</evidence>
<dbReference type="GO" id="GO:0098542">
    <property type="term" value="P:defense response to other organism"/>
    <property type="evidence" value="ECO:0007669"/>
    <property type="project" value="TreeGrafter"/>
</dbReference>
<dbReference type="Pfam" id="PF00931">
    <property type="entry name" value="NB-ARC"/>
    <property type="match status" value="1"/>
</dbReference>
<evidence type="ECO:0000313" key="11">
    <source>
        <dbReference type="EMBL" id="KAF8700230.1"/>
    </source>
</evidence>
<evidence type="ECO:0000256" key="6">
    <source>
        <dbReference type="ARBA" id="ARBA00023054"/>
    </source>
</evidence>
<dbReference type="PANTHER" id="PTHR23155:SF1135">
    <property type="entry name" value="OS08G0246300 PROTEIN"/>
    <property type="match status" value="1"/>
</dbReference>
<dbReference type="InterPro" id="IPR055414">
    <property type="entry name" value="LRR_R13L4/SHOC2-like"/>
</dbReference>
<dbReference type="Pfam" id="PF18052">
    <property type="entry name" value="Rx_N"/>
    <property type="match status" value="1"/>
</dbReference>
<dbReference type="PANTHER" id="PTHR23155">
    <property type="entry name" value="DISEASE RESISTANCE PROTEIN RP"/>
    <property type="match status" value="1"/>
</dbReference>
<dbReference type="SUPFAM" id="SSF52540">
    <property type="entry name" value="P-loop containing nucleoside triphosphate hydrolases"/>
    <property type="match status" value="1"/>
</dbReference>
<evidence type="ECO:0000259" key="10">
    <source>
        <dbReference type="Pfam" id="PF23598"/>
    </source>
</evidence>
<dbReference type="SUPFAM" id="SSF52058">
    <property type="entry name" value="L domain-like"/>
    <property type="match status" value="1"/>
</dbReference>
<dbReference type="Pfam" id="PF23598">
    <property type="entry name" value="LRR_14"/>
    <property type="match status" value="1"/>
</dbReference>
<evidence type="ECO:0000256" key="2">
    <source>
        <dbReference type="ARBA" id="ARBA00022614"/>
    </source>
</evidence>
<comment type="caution">
    <text evidence="11">The sequence shown here is derived from an EMBL/GenBank/DDBJ whole genome shotgun (WGS) entry which is preliminary data.</text>
</comment>
<evidence type="ECO:0000256" key="3">
    <source>
        <dbReference type="ARBA" id="ARBA00022737"/>
    </source>
</evidence>
<sequence>MENLALGLAKTTVEGTITLVRSAMEEEDKLQESVQRDLLVISDELEMMHSFLNDVNKGHVTDNVARTQVRQVRDLALHVEDCIESALYLDKKTHYWWRKVIRPCYTPAAPPAKDLEATVAHIEQLKARVEAMGQRNLHYKRIGNDENEEVKNHDVRKKVNDDQLKKVISVLGTGSDLEMVAIEKAYHDSETCKSFKYRAWVKLVHPFNPIEFIRSVLAQFYKNLKKQFCQPVITANGETLCAKQEETLDFLDVLMATDNELIVNFKCQMKLKYLVVLEDVSTMVDWEAVRGYLPDKKNGSRIVVHTRLFEVARSCVGNGYQVSELEKNPPVHLLYKEATNSRWQQDQEEAERRHRNEQIRGILLQKCGGLPKVICVVAESWERVRNIKIRDNLVSKLEANAPHSTRRLGAMFTWLDSYFRNCPDSLKPCIFYLSIFPLNHTIRRRRLVRRWIAEGYFRNNKERTAEENGDMSFSKLVNLSMIQAPGTEVNYDGMPLCQVNGFLREYIISRLTEENLVFALEDHCRMDTQHTGRHLAIDNSWDRDRNVFESIDLSLLRSLTVFGKWESFIISNKMKLLRVLDLEDVSSGVRNRDVEQMVKQLPRLKFLSLRRCKEVTRVPDSLGHLKQLQTLDTRETSVTELPKSPS</sequence>
<evidence type="ECO:0000256" key="5">
    <source>
        <dbReference type="ARBA" id="ARBA00022821"/>
    </source>
</evidence>
<dbReference type="CDD" id="cd14798">
    <property type="entry name" value="RX-CC_like"/>
    <property type="match status" value="1"/>
</dbReference>
<keyword evidence="5" id="KW-0611">Plant defense</keyword>
<evidence type="ECO:0000256" key="1">
    <source>
        <dbReference type="ARBA" id="ARBA00008894"/>
    </source>
</evidence>
<dbReference type="InterPro" id="IPR002182">
    <property type="entry name" value="NB-ARC"/>
</dbReference>
<protein>
    <submittedName>
        <fullName evidence="11">Uncharacterized protein</fullName>
    </submittedName>
</protein>
<name>A0A835BGU3_9POAL</name>
<evidence type="ECO:0000259" key="9">
    <source>
        <dbReference type="Pfam" id="PF23559"/>
    </source>
</evidence>
<evidence type="ECO:0000256" key="4">
    <source>
        <dbReference type="ARBA" id="ARBA00022741"/>
    </source>
</evidence>
<dbReference type="Gene3D" id="3.40.50.300">
    <property type="entry name" value="P-loop containing nucleotide triphosphate hydrolases"/>
    <property type="match status" value="1"/>
</dbReference>
<reference evidence="11" key="1">
    <citation type="submission" date="2020-07" db="EMBL/GenBank/DDBJ databases">
        <title>Genome sequence and genetic diversity analysis of an under-domesticated orphan crop, white fonio (Digitaria exilis).</title>
        <authorList>
            <person name="Bennetzen J.L."/>
            <person name="Chen S."/>
            <person name="Ma X."/>
            <person name="Wang X."/>
            <person name="Yssel A.E.J."/>
            <person name="Chaluvadi S.R."/>
            <person name="Johnson M."/>
            <person name="Gangashetty P."/>
            <person name="Hamidou F."/>
            <person name="Sanogo M.D."/>
            <person name="Zwaenepoel A."/>
            <person name="Wallace J."/>
            <person name="Van De Peer Y."/>
            <person name="Van Deynze A."/>
        </authorList>
    </citation>
    <scope>NUCLEOTIDE SEQUENCE</scope>
    <source>
        <tissue evidence="11">Leaves</tissue>
    </source>
</reference>
<keyword evidence="6" id="KW-0175">Coiled coil</keyword>
<dbReference type="GO" id="GO:0043531">
    <property type="term" value="F:ADP binding"/>
    <property type="evidence" value="ECO:0007669"/>
    <property type="project" value="InterPro"/>
</dbReference>
<feature type="domain" description="NB-ARC" evidence="7">
    <location>
        <begin position="157"/>
        <end position="339"/>
    </location>
</feature>
<keyword evidence="2" id="KW-0433">Leucine-rich repeat</keyword>
<evidence type="ECO:0000259" key="7">
    <source>
        <dbReference type="Pfam" id="PF00931"/>
    </source>
</evidence>
<dbReference type="OrthoDB" id="674604at2759"/>
<dbReference type="InterPro" id="IPR044974">
    <property type="entry name" value="Disease_R_plants"/>
</dbReference>
<dbReference type="Proteomes" id="UP000636709">
    <property type="component" value="Unassembled WGS sequence"/>
</dbReference>